<evidence type="ECO:0000313" key="1">
    <source>
        <dbReference type="EMBL" id="SOC15709.1"/>
    </source>
</evidence>
<dbReference type="RefSeq" id="WP_097074063.1">
    <property type="nucleotide sequence ID" value="NZ_OBMQ01000008.1"/>
</dbReference>
<gene>
    <name evidence="1" type="ORF">SAMN05880501_108131</name>
</gene>
<name>A0A285T422_9BACL</name>
<sequence>MGTGTNATCMHCDHQFHFFKGRGKSSFVHFCDGCGKSRRYAYSQKANADYLLILAQRNEGNGRVLSREEKLSIVKSASEARKHEFKQFDFQCDCGGTFTSDAQPKCPACGSEKLETSALLLWD</sequence>
<dbReference type="Proteomes" id="UP000219636">
    <property type="component" value="Unassembled WGS sequence"/>
</dbReference>
<dbReference type="EMBL" id="OBMQ01000008">
    <property type="protein sequence ID" value="SOC15709.1"/>
    <property type="molecule type" value="Genomic_DNA"/>
</dbReference>
<proteinExistence type="predicted"/>
<evidence type="ECO:0000313" key="2">
    <source>
        <dbReference type="Proteomes" id="UP000219636"/>
    </source>
</evidence>
<accession>A0A285T422</accession>
<protein>
    <submittedName>
        <fullName evidence="1">Uncharacterized protein</fullName>
    </submittedName>
</protein>
<dbReference type="OrthoDB" id="1778482at2"/>
<keyword evidence="2" id="KW-1185">Reference proteome</keyword>
<dbReference type="AlphaFoldDB" id="A0A285T422"/>
<reference evidence="2" key="1">
    <citation type="submission" date="2017-08" db="EMBL/GenBank/DDBJ databases">
        <authorList>
            <person name="Varghese N."/>
            <person name="Submissions S."/>
        </authorList>
    </citation>
    <scope>NUCLEOTIDE SEQUENCE [LARGE SCALE GENOMIC DNA]</scope>
    <source>
        <strain evidence="2">JC22</strain>
    </source>
</reference>
<organism evidence="1 2">
    <name type="scientific">Ureibacillus xyleni</name>
    <dbReference type="NCBI Taxonomy" id="614648"/>
    <lineage>
        <taxon>Bacteria</taxon>
        <taxon>Bacillati</taxon>
        <taxon>Bacillota</taxon>
        <taxon>Bacilli</taxon>
        <taxon>Bacillales</taxon>
        <taxon>Caryophanaceae</taxon>
        <taxon>Ureibacillus</taxon>
    </lineage>
</organism>